<keyword evidence="4" id="KW-1185">Reference proteome</keyword>
<proteinExistence type="predicted"/>
<name>A0A1H3TM67_9ACTN</name>
<feature type="compositionally biased region" description="Low complexity" evidence="1">
    <location>
        <begin position="33"/>
        <end position="42"/>
    </location>
</feature>
<feature type="region of interest" description="Disordered" evidence="1">
    <location>
        <begin position="22"/>
        <end position="42"/>
    </location>
</feature>
<dbReference type="AlphaFoldDB" id="A0A1H3TM67"/>
<evidence type="ECO:0000256" key="2">
    <source>
        <dbReference type="SAM" id="SignalP"/>
    </source>
</evidence>
<dbReference type="Proteomes" id="UP000199632">
    <property type="component" value="Unassembled WGS sequence"/>
</dbReference>
<protein>
    <submittedName>
        <fullName evidence="3">Uncharacterized protein</fullName>
    </submittedName>
</protein>
<feature type="chain" id="PRO_5011564322" evidence="2">
    <location>
        <begin position="20"/>
        <end position="164"/>
    </location>
</feature>
<dbReference type="RefSeq" id="WP_143049935.1">
    <property type="nucleotide sequence ID" value="NZ_BOND01000001.1"/>
</dbReference>
<evidence type="ECO:0000313" key="4">
    <source>
        <dbReference type="Proteomes" id="UP000199632"/>
    </source>
</evidence>
<dbReference type="PROSITE" id="PS51257">
    <property type="entry name" value="PROKAR_LIPOPROTEIN"/>
    <property type="match status" value="1"/>
</dbReference>
<sequence length="164" mass="16770">MRRAAVSLTALALAVGATACESTPVAAPPATPTPTTAAPRPAAAARPATAAVCAEAVQISDAGAKVYSRTLDELYVLARSDLDQATIDARSAEKERVLDEAVGVWADRLTTLARLDVDPPARTALLQGASTIKHVNDPATPISVGEVRTTLERMGGTIAASCPA</sequence>
<reference evidence="4" key="1">
    <citation type="submission" date="2016-10" db="EMBL/GenBank/DDBJ databases">
        <authorList>
            <person name="Varghese N."/>
            <person name="Submissions S."/>
        </authorList>
    </citation>
    <scope>NUCLEOTIDE SEQUENCE [LARGE SCALE GENOMIC DNA]</scope>
    <source>
        <strain evidence="4">DSM 44718</strain>
    </source>
</reference>
<evidence type="ECO:0000313" key="3">
    <source>
        <dbReference type="EMBL" id="SDZ51087.1"/>
    </source>
</evidence>
<gene>
    <name evidence="3" type="ORF">SAMN05421684_6014</name>
</gene>
<dbReference type="EMBL" id="FNQB01000003">
    <property type="protein sequence ID" value="SDZ51087.1"/>
    <property type="molecule type" value="Genomic_DNA"/>
</dbReference>
<keyword evidence="2" id="KW-0732">Signal</keyword>
<organism evidence="3 4">
    <name type="scientific">Asanoa ishikariensis</name>
    <dbReference type="NCBI Taxonomy" id="137265"/>
    <lineage>
        <taxon>Bacteria</taxon>
        <taxon>Bacillati</taxon>
        <taxon>Actinomycetota</taxon>
        <taxon>Actinomycetes</taxon>
        <taxon>Micromonosporales</taxon>
        <taxon>Micromonosporaceae</taxon>
        <taxon>Asanoa</taxon>
    </lineage>
</organism>
<evidence type="ECO:0000256" key="1">
    <source>
        <dbReference type="SAM" id="MobiDB-lite"/>
    </source>
</evidence>
<feature type="signal peptide" evidence="2">
    <location>
        <begin position="1"/>
        <end position="19"/>
    </location>
</feature>
<accession>A0A1H3TM67</accession>